<dbReference type="NCBIfam" id="TIGR01643">
    <property type="entry name" value="YD_repeat_2x"/>
    <property type="match status" value="3"/>
</dbReference>
<gene>
    <name evidence="4" type="ORF">A4R35_00970</name>
</gene>
<dbReference type="NCBIfam" id="TIGR03696">
    <property type="entry name" value="Rhs_assc_core"/>
    <property type="match status" value="1"/>
</dbReference>
<dbReference type="InterPro" id="IPR056823">
    <property type="entry name" value="TEN-like_YD-shell"/>
</dbReference>
<name>A0A328VFI7_9CHLR</name>
<keyword evidence="5" id="KW-1185">Reference proteome</keyword>
<evidence type="ECO:0000256" key="1">
    <source>
        <dbReference type="ARBA" id="ARBA00022737"/>
    </source>
</evidence>
<sequence>MRLSLRTIVSALMLVLVLLSQTLVDWSAVPRAQAAASMPYGAPSRPHRVNPGSGAASHPRVVTPAPPGNVPVGTPQQIKRSLRMPMQPGSVALSTAKASSFRGSDGRFEVQIPAGAVTAQDLSQAGGSISLRVTQIAPPSGSNAGGSGQFSLGAYLLQLVDAHGQLLNHGLRQPVQVRYHLQPKEQALHLEHAYLLLNGGVADDALHVQGVVAPAAGKTVTSTLGTQTAQTTALDPSAHVLSATVPLDTPSTAMSWDSDSPIATFGKPDPVSVSLSAGALSYTQPIDVPSGPADLTPSLQLVYSSEAVNEQHNPSAAASWVGEGWSLSLGAITWSEHNVLAGCKNNCTANWENVWYLDDAYGTSSQLIPPNINVSTYYDDTANYYCATGNPNAYPCPILWHTADETHDKIYAYVGPIDIGQPTHPPCFRVWHPNGIMEEYGCTADSLQYYYEAGIGAVVNAWYLDLITDPQGNQIHVTYQRDMASWTSPVTGKTYTYPRDVELATVSYDSPTCHNAQTMCTGSAWQPLVQIVFNASHSPALFTNGGSWGSCNTGTNMRCDDPLDLSSSGGLPAPIIQNTFVLNSIQVQVRSSGSASWNTLRTYNLSYEQSGPTTITDPASGLQRSVAGMFDLTRLQEVGSTGATALMYSGMDNSSSQSYAYMKVFDLSGRNIVVGPNTTLSYWIYPESSAVQSGVSGSNSTCVAIDMIFSDGSDLRDSGAVDQNGVKLHPAQQCGHLKLDQWNLVISNIGAVKNGKTINRIDVGYDQPANTGGYRGYIDDIVISNPGSSTPLFSSDFESGSPQPTWTNTVDSSGGGGIANVGGFCCSLSGPEAGTRQETFHTDSAALPQVVFSYTTLTNTYVDSFYHPTPSTNCGPSWNKGNGSGCLLWSQSYAGNSRFLSSISNGEGLVQTFTWSIAHNNSHGVPGGGSNNANPFYCNSNMNGYPCDEADDSGWSRAVLTQESTTTLRLSQNGQGGAQSSTPVTETTAYSYQLTYPLPAQECSDCVAGMYWGNQNDVDYLSYYNGIFMGFAQVTVSPPDGSLEVHKYYAGEGWGIYDTSQVTCFTAAPCHNDPWWDLANAAHGQEYQALYYDTDGNTLLKEVDTSYQAICPPPGVAGTPASSQYGTWDGKLVSALDHNNPVVVCDIRKTQQKVQIFDGSSNSVVTTTSWSYDNYDRVTQEVTTGNGGTPAQVVKNYSYVWNDAVQATQSSASGTYLIDFVALSTVEDGSGNRLSCQYTSYDGQGYATGQTSALTLGEATEKDAYADCGSSANNYTPTDKSATTTVYDAYGNVVASTDADANAGIGGHVGCTVGSSQYTSCTTYDSTFAVYPITSANALNQVSRTSYANTGATFGYGTWPQSTTDVNNQTTSYTYDFLGRMTAQVLPGESSGLQTQQWLYSDWCSGTAAQGPCLEIDEIDRLNSTTTTISRAFYDGEGRLVETRTPDPAGQDVIIYAFYDSSGRLFFKSDPYFVPAYSGPPGPAAYSLPDTTQPGTTTTYDGLDRVLSVTDPNSFTKHTAYSVVCGVQGTSDSGCYEQTAVTDANGHRSASLVGALGKENYQQQYTGDSSHPYTLYSTTAYTYDSAGQLLATRSPDGSLATTTYDDLGRAIQWQDPDRGTSTASYDPNGNVIQTVDARGAAGTVYYGYDGLNRLLWRNSSNTSTGAWVTYTYDSTANGNMGVGRVTGEQFSGPANLSGSYSYTYDARGRQIAETITVNGTSYTVQASYNDAGQLTSQTYPDGEVVTPGYDANGWLIGLTTTQNTTTTVLASAIQYQGNAGAAGKATALLLGNSRYSFARSFDAGLRVTSLVYKNQSSGAVLYQEQPQYDAANNVVAATTTMPTGDTDVQAFCYDALNRLTWAGASGTPPCGSTLNAGTLTAAQYQQGYSYDAEGRLTTGPAGSYTYGDSAHPHAVTSTSSGFSASYDAAGNRICRAPNSSVTCGGSAPTGQQLSYDAEGRLVHWQNMPTAPSSSVDYLYDGEGNRVVQQATVGGSTTTTIYLGQLEEIQQSASGTQTLTYYSLGGAPVAEGGNGSDYYFGYDVLGSLVVALDSGGNVAGTQLYGPYGDQRYTTGSLPTSLGYTGQRADSVTGLDYDVARYYDPVVGQFLTADTVQGNEQGQDPYAYVGGNPETRTDPTGQM</sequence>
<dbReference type="OrthoDB" id="311748at2"/>
<evidence type="ECO:0000313" key="5">
    <source>
        <dbReference type="Proteomes" id="UP000248706"/>
    </source>
</evidence>
<dbReference type="PANTHER" id="PTHR32305:SF15">
    <property type="entry name" value="PROTEIN RHSA-RELATED"/>
    <property type="match status" value="1"/>
</dbReference>
<dbReference type="InterPro" id="IPR031325">
    <property type="entry name" value="RHS_repeat"/>
</dbReference>
<dbReference type="RefSeq" id="WP_112425697.1">
    <property type="nucleotide sequence ID" value="NZ_MCIF01000002.1"/>
</dbReference>
<protein>
    <recommendedName>
        <fullName evidence="3">Teneurin-like YD-shell domain-containing protein</fullName>
    </recommendedName>
</protein>
<feature type="domain" description="Teneurin-like YD-shell" evidence="3">
    <location>
        <begin position="1880"/>
        <end position="2114"/>
    </location>
</feature>
<dbReference type="Pfam" id="PF05593">
    <property type="entry name" value="RHS_repeat"/>
    <property type="match status" value="2"/>
</dbReference>
<reference evidence="4 5" key="1">
    <citation type="submission" date="2016-08" db="EMBL/GenBank/DDBJ databases">
        <title>Analysis of Carbohydrate Active Enzymes in Thermogemmatispora T81 Reveals Carbohydrate Degradation Ability.</title>
        <authorList>
            <person name="Tomazini A."/>
            <person name="Lal S."/>
            <person name="Stott M."/>
            <person name="Henrissat B."/>
            <person name="Polikarpov I."/>
            <person name="Sparling R."/>
            <person name="Levin D.B."/>
        </authorList>
    </citation>
    <scope>NUCLEOTIDE SEQUENCE [LARGE SCALE GENOMIC DNA]</scope>
    <source>
        <strain evidence="4 5">T81</strain>
    </source>
</reference>
<dbReference type="EMBL" id="MCIF01000002">
    <property type="protein sequence ID" value="RAQ94084.1"/>
    <property type="molecule type" value="Genomic_DNA"/>
</dbReference>
<keyword evidence="1" id="KW-0677">Repeat</keyword>
<dbReference type="Gene3D" id="2.180.10.10">
    <property type="entry name" value="RHS repeat-associated core"/>
    <property type="match status" value="2"/>
</dbReference>
<comment type="caution">
    <text evidence="4">The sequence shown here is derived from an EMBL/GenBank/DDBJ whole genome shotgun (WGS) entry which is preliminary data.</text>
</comment>
<feature type="region of interest" description="Disordered" evidence="2">
    <location>
        <begin position="38"/>
        <end position="71"/>
    </location>
</feature>
<accession>A0A328VFI7</accession>
<feature type="region of interest" description="Disordered" evidence="2">
    <location>
        <begin position="2117"/>
        <end position="2141"/>
    </location>
</feature>
<organism evidence="4 5">
    <name type="scientific">Thermogemmatispora tikiterensis</name>
    <dbReference type="NCBI Taxonomy" id="1825093"/>
    <lineage>
        <taxon>Bacteria</taxon>
        <taxon>Bacillati</taxon>
        <taxon>Chloroflexota</taxon>
        <taxon>Ktedonobacteria</taxon>
        <taxon>Thermogemmatisporales</taxon>
        <taxon>Thermogemmatisporaceae</taxon>
        <taxon>Thermogemmatispora</taxon>
    </lineage>
</organism>
<evidence type="ECO:0000259" key="3">
    <source>
        <dbReference type="Pfam" id="PF25023"/>
    </source>
</evidence>
<dbReference type="InterPro" id="IPR022385">
    <property type="entry name" value="Rhs_assc_core"/>
</dbReference>
<dbReference type="PANTHER" id="PTHR32305">
    <property type="match status" value="1"/>
</dbReference>
<dbReference type="Proteomes" id="UP000248706">
    <property type="component" value="Unassembled WGS sequence"/>
</dbReference>
<proteinExistence type="predicted"/>
<dbReference type="Pfam" id="PF25023">
    <property type="entry name" value="TEN_YD-shell"/>
    <property type="match status" value="1"/>
</dbReference>
<dbReference type="InterPro" id="IPR006530">
    <property type="entry name" value="YD"/>
</dbReference>
<evidence type="ECO:0000313" key="4">
    <source>
        <dbReference type="EMBL" id="RAQ94084.1"/>
    </source>
</evidence>
<dbReference type="InterPro" id="IPR050708">
    <property type="entry name" value="T6SS_VgrG/RHS"/>
</dbReference>
<evidence type="ECO:0000256" key="2">
    <source>
        <dbReference type="SAM" id="MobiDB-lite"/>
    </source>
</evidence>